<dbReference type="RefSeq" id="WP_026633203.1">
    <property type="nucleotide sequence ID" value="NZ_FONH01000007.1"/>
</dbReference>
<organism evidence="1 2">
    <name type="scientific">Dyella marensis</name>
    <dbReference type="NCBI Taxonomy" id="500610"/>
    <lineage>
        <taxon>Bacteria</taxon>
        <taxon>Pseudomonadati</taxon>
        <taxon>Pseudomonadota</taxon>
        <taxon>Gammaproteobacteria</taxon>
        <taxon>Lysobacterales</taxon>
        <taxon>Rhodanobacteraceae</taxon>
        <taxon>Dyella</taxon>
    </lineage>
</organism>
<accession>A0A1I2G0M2</accession>
<proteinExistence type="predicted"/>
<protein>
    <submittedName>
        <fullName evidence="1">Uncharacterized protein</fullName>
    </submittedName>
</protein>
<keyword evidence="2" id="KW-1185">Reference proteome</keyword>
<sequence>MQLDELNRRIQEQQRLLLLEKRHLREVAAHDLDQSTARWVIDIRRREIAVLKRKFSMLQKEMIPPVSARHPIEQALDRLG</sequence>
<evidence type="ECO:0000313" key="2">
    <source>
        <dbReference type="Proteomes" id="UP000199477"/>
    </source>
</evidence>
<dbReference type="Proteomes" id="UP000199477">
    <property type="component" value="Unassembled WGS sequence"/>
</dbReference>
<name>A0A1I2G0M2_9GAMM</name>
<evidence type="ECO:0000313" key="1">
    <source>
        <dbReference type="EMBL" id="SFF11254.1"/>
    </source>
</evidence>
<reference evidence="2" key="1">
    <citation type="submission" date="2016-10" db="EMBL/GenBank/DDBJ databases">
        <authorList>
            <person name="Varghese N."/>
            <person name="Submissions S."/>
        </authorList>
    </citation>
    <scope>NUCLEOTIDE SEQUENCE [LARGE SCALE GENOMIC DNA]</scope>
    <source>
        <strain evidence="2">UNC178MFTsu3.1</strain>
    </source>
</reference>
<gene>
    <name evidence="1" type="ORF">SAMN02799615_02495</name>
</gene>
<dbReference type="EMBL" id="FONH01000007">
    <property type="protein sequence ID" value="SFF11254.1"/>
    <property type="molecule type" value="Genomic_DNA"/>
</dbReference>
<dbReference type="AlphaFoldDB" id="A0A1I2G0M2"/>